<keyword evidence="2" id="KW-0732">Signal</keyword>
<reference evidence="4" key="1">
    <citation type="journal article" date="2019" name="Int. J. Syst. Evol. Microbiol.">
        <title>The Global Catalogue of Microorganisms (GCM) 10K type strain sequencing project: providing services to taxonomists for standard genome sequencing and annotation.</title>
        <authorList>
            <consortium name="The Broad Institute Genomics Platform"/>
            <consortium name="The Broad Institute Genome Sequencing Center for Infectious Disease"/>
            <person name="Wu L."/>
            <person name="Ma J."/>
        </authorList>
    </citation>
    <scope>NUCLEOTIDE SEQUENCE [LARGE SCALE GENOMIC DNA]</scope>
    <source>
        <strain evidence="4">JCM 17705</strain>
    </source>
</reference>
<dbReference type="SUPFAM" id="SSF49464">
    <property type="entry name" value="Carboxypeptidase regulatory domain-like"/>
    <property type="match status" value="1"/>
</dbReference>
<dbReference type="RefSeq" id="WP_345213267.1">
    <property type="nucleotide sequence ID" value="NZ_BAABFT010000015.1"/>
</dbReference>
<evidence type="ECO:0000256" key="1">
    <source>
        <dbReference type="SAM" id="MobiDB-lite"/>
    </source>
</evidence>
<dbReference type="Gene3D" id="2.60.40.1120">
    <property type="entry name" value="Carboxypeptidase-like, regulatory domain"/>
    <property type="match status" value="1"/>
</dbReference>
<dbReference type="InterPro" id="IPR008969">
    <property type="entry name" value="CarboxyPept-like_regulatory"/>
</dbReference>
<evidence type="ECO:0000313" key="3">
    <source>
        <dbReference type="EMBL" id="GAA4335321.1"/>
    </source>
</evidence>
<dbReference type="EMBL" id="BAABFT010000015">
    <property type="protein sequence ID" value="GAA4335321.1"/>
    <property type="molecule type" value="Genomic_DNA"/>
</dbReference>
<proteinExistence type="predicted"/>
<accession>A0ABP8H780</accession>
<feature type="compositionally biased region" description="Polar residues" evidence="1">
    <location>
        <begin position="314"/>
        <end position="328"/>
    </location>
</feature>
<protein>
    <recommendedName>
        <fullName evidence="5">Carboxypeptidase-like protein</fullName>
    </recommendedName>
</protein>
<evidence type="ECO:0000313" key="4">
    <source>
        <dbReference type="Proteomes" id="UP001500582"/>
    </source>
</evidence>
<feature type="compositionally biased region" description="Basic and acidic residues" evidence="1">
    <location>
        <begin position="304"/>
        <end position="313"/>
    </location>
</feature>
<evidence type="ECO:0000256" key="2">
    <source>
        <dbReference type="SAM" id="SignalP"/>
    </source>
</evidence>
<feature type="chain" id="PRO_5045357079" description="Carboxypeptidase-like protein" evidence="2">
    <location>
        <begin position="23"/>
        <end position="386"/>
    </location>
</feature>
<dbReference type="Proteomes" id="UP001500582">
    <property type="component" value="Unassembled WGS sequence"/>
</dbReference>
<feature type="signal peptide" evidence="2">
    <location>
        <begin position="1"/>
        <end position="22"/>
    </location>
</feature>
<feature type="region of interest" description="Disordered" evidence="1">
    <location>
        <begin position="304"/>
        <end position="328"/>
    </location>
</feature>
<name>A0ABP8H780_9SPHI</name>
<keyword evidence="4" id="KW-1185">Reference proteome</keyword>
<dbReference type="Pfam" id="PF13715">
    <property type="entry name" value="CarbopepD_reg_2"/>
    <property type="match status" value="1"/>
</dbReference>
<sequence length="386" mass="43510">MKNLIRQLPFILLIFVSFNVLAQESYSISGTVIDEKREPMPGVTIFISGSQQITATDKDGRFTFSGMKAGNYSLSVKMLGYSAPSQTVVIHDKSVDISFALEVKSIVLNEVKIGANKNRERYYAIFKDQFLGTSDNARNCVILNPEIINFNGQKIAGDNIILKAGADDFLIIENEQLGYRIKYLLKTFEYNSVKQLTYYDGDNSFEELEGTDKQKKTWAQNRLTAYNGSMMHFLRSVFANTVADEGFIASKMYKSSNLYDQKVYTDPNPVKFDDAVTVIDSSFISLKIKALNIIYNPKKAARLKDDEIKEQQKPTDTQAEASTNETDFVTLNQSKKDSQLRLYLKEAIIDARGSVPAGTFLIRGEWATKRIGDQLPFEYAPPKPID</sequence>
<comment type="caution">
    <text evidence="3">The sequence shown here is derived from an EMBL/GenBank/DDBJ whole genome shotgun (WGS) entry which is preliminary data.</text>
</comment>
<gene>
    <name evidence="3" type="ORF">GCM10023149_43250</name>
</gene>
<evidence type="ECO:0008006" key="5">
    <source>
        <dbReference type="Google" id="ProtNLM"/>
    </source>
</evidence>
<organism evidence="3 4">
    <name type="scientific">Mucilaginibacter gynuensis</name>
    <dbReference type="NCBI Taxonomy" id="1302236"/>
    <lineage>
        <taxon>Bacteria</taxon>
        <taxon>Pseudomonadati</taxon>
        <taxon>Bacteroidota</taxon>
        <taxon>Sphingobacteriia</taxon>
        <taxon>Sphingobacteriales</taxon>
        <taxon>Sphingobacteriaceae</taxon>
        <taxon>Mucilaginibacter</taxon>
    </lineage>
</organism>